<dbReference type="PANTHER" id="PTHR32329:SF2">
    <property type="entry name" value="BIFUNCTIONAL PROTEIN [INCLUDES 2-HYDROXYACYL-COA DEHYDRATASE (N-TER) AND ITS ACTIVATOR DOMAIN (C_TERM)"/>
    <property type="match status" value="1"/>
</dbReference>
<dbReference type="PANTHER" id="PTHR32329">
    <property type="entry name" value="BIFUNCTIONAL PROTEIN [INCLUDES 2-HYDROXYACYL-COA DEHYDRATASE (N-TER) AND ITS ACTIVATOR DOMAIN (C_TERM)-RELATED"/>
    <property type="match status" value="1"/>
</dbReference>
<organism evidence="2">
    <name type="scientific">marine sediment metagenome</name>
    <dbReference type="NCBI Taxonomy" id="412755"/>
    <lineage>
        <taxon>unclassified sequences</taxon>
        <taxon>metagenomes</taxon>
        <taxon>ecological metagenomes</taxon>
    </lineage>
</organism>
<feature type="domain" description="DUF2229" evidence="1">
    <location>
        <begin position="4"/>
        <end position="160"/>
    </location>
</feature>
<evidence type="ECO:0000259" key="1">
    <source>
        <dbReference type="Pfam" id="PF09989"/>
    </source>
</evidence>
<dbReference type="AlphaFoldDB" id="X1DPY8"/>
<dbReference type="InterPro" id="IPR051805">
    <property type="entry name" value="Dehydratase_Activator_Redct"/>
</dbReference>
<feature type="non-terminal residue" evidence="2">
    <location>
        <position position="190"/>
    </location>
</feature>
<name>X1DPY8_9ZZZZ</name>
<comment type="caution">
    <text evidence="2">The sequence shown here is derived from an EMBL/GenBank/DDBJ whole genome shotgun (WGS) entry which is preliminary data.</text>
</comment>
<dbReference type="InterPro" id="IPR018709">
    <property type="entry name" value="CoA_activase_DUF2229"/>
</dbReference>
<evidence type="ECO:0000313" key="2">
    <source>
        <dbReference type="EMBL" id="GAG98466.1"/>
    </source>
</evidence>
<dbReference type="Pfam" id="PF09989">
    <property type="entry name" value="DUF2229"/>
    <property type="match status" value="1"/>
</dbReference>
<accession>X1DPY8</accession>
<proteinExistence type="predicted"/>
<protein>
    <recommendedName>
        <fullName evidence="1">DUF2229 domain-containing protein</fullName>
    </recommendedName>
</protein>
<reference evidence="2" key="1">
    <citation type="journal article" date="2014" name="Front. Microbiol.">
        <title>High frequency of phylogenetically diverse reductive dehalogenase-homologous genes in deep subseafloor sedimentary metagenomes.</title>
        <authorList>
            <person name="Kawai M."/>
            <person name="Futagami T."/>
            <person name="Toyoda A."/>
            <person name="Takaki Y."/>
            <person name="Nishi S."/>
            <person name="Hori S."/>
            <person name="Arai W."/>
            <person name="Tsubouchi T."/>
            <person name="Morono Y."/>
            <person name="Uchiyama I."/>
            <person name="Ito T."/>
            <person name="Fujiyama A."/>
            <person name="Inagaki F."/>
            <person name="Takami H."/>
        </authorList>
    </citation>
    <scope>NUCLEOTIDE SEQUENCE</scope>
    <source>
        <strain evidence="2">Expedition CK06-06</strain>
    </source>
</reference>
<sequence>MTIRVGIPRALLYYRFYPLWKTFFTELGAEVVVSEPTTQEIFRKGLKKFVGDTCLPMKLVFGHVITLADKVDYLFIPRLVSIEKDTYLCPHFAGLPDVLRAIMPDLPPILDTYFNVRKKGVTMKSIYEAGKRFDKNPRRVYRAYQKAQEVYKKFLKRIRDGITPQEAIQAFDGEEVPFVKEKKERLNIAL</sequence>
<gene>
    <name evidence="2" type="ORF">S01H4_49310</name>
</gene>
<dbReference type="EMBL" id="BART01027884">
    <property type="protein sequence ID" value="GAG98466.1"/>
    <property type="molecule type" value="Genomic_DNA"/>
</dbReference>